<keyword evidence="3 11" id="KW-0808">Transferase</keyword>
<dbReference type="HAMAP" id="MF_01547">
    <property type="entry name" value="RNA_methyltr_E"/>
    <property type="match status" value="1"/>
</dbReference>
<feature type="compositionally biased region" description="Acidic residues" evidence="13">
    <location>
        <begin position="1"/>
        <end position="15"/>
    </location>
</feature>
<keyword evidence="16" id="KW-1185">Reference proteome</keyword>
<keyword evidence="11" id="KW-0963">Cytoplasm</keyword>
<dbReference type="Pfam" id="PF01728">
    <property type="entry name" value="FtsJ"/>
    <property type="match status" value="1"/>
</dbReference>
<accession>A0A9W6IN53</accession>
<proteinExistence type="inferred from homology"/>
<dbReference type="InterPro" id="IPR015507">
    <property type="entry name" value="rRNA-MeTfrase_E"/>
</dbReference>
<dbReference type="InterPro" id="IPR029063">
    <property type="entry name" value="SAM-dependent_MTases_sf"/>
</dbReference>
<comment type="caution">
    <text evidence="15">The sequence shown here is derived from an EMBL/GenBank/DDBJ whole genome shotgun (WGS) entry which is preliminary data.</text>
</comment>
<sequence length="255" mass="27840">MSDDDSDKPEGEGEGESGGRRRRRSGPVTKGGDARAAKQMFERVKTARGRKSSSTRWLQRQLNDPYVKKAQMEGYRSRAAYKLIQLDERFHLLRPGMRIVDLGSAPGGWVQVALKKDAAEVVGIDLLEIEPIAGATLLQHDFSADDAPDLVKAEMGGPADAVISDLAPWTTGHKKTDHLRIVALVELAAHFALETLKPGGFFVAKVFQGGAEGELLDLLKANFDKVRHFKPDASRSESAETFVIAMGFRGQRGAD</sequence>
<dbReference type="GO" id="GO:0005737">
    <property type="term" value="C:cytoplasm"/>
    <property type="evidence" value="ECO:0007669"/>
    <property type="project" value="UniProtKB-SubCell"/>
</dbReference>
<evidence type="ECO:0000256" key="1">
    <source>
        <dbReference type="ARBA" id="ARBA00022552"/>
    </source>
</evidence>
<comment type="similarity">
    <text evidence="11">Belongs to the class I-like SAM-binding methyltransferase superfamily. RNA methyltransferase RlmE family.</text>
</comment>
<dbReference type="Gene3D" id="3.40.50.150">
    <property type="entry name" value="Vaccinia Virus protein VP39"/>
    <property type="match status" value="1"/>
</dbReference>
<evidence type="ECO:0000256" key="13">
    <source>
        <dbReference type="SAM" id="MobiDB-lite"/>
    </source>
</evidence>
<protein>
    <recommendedName>
        <fullName evidence="7 11">Ribosomal RNA large subunit methyltransferase E</fullName>
        <ecNumber evidence="6 11">2.1.1.166</ecNumber>
    </recommendedName>
    <alternativeName>
        <fullName evidence="9 11">23S rRNA Um2552 methyltransferase</fullName>
    </alternativeName>
    <alternativeName>
        <fullName evidence="8 11">rRNA (uridine-2'-O-)-methyltransferase</fullName>
    </alternativeName>
</protein>
<dbReference type="Proteomes" id="UP001143486">
    <property type="component" value="Unassembled WGS sequence"/>
</dbReference>
<feature type="binding site" evidence="11">
    <location>
        <position position="125"/>
    </location>
    <ligand>
        <name>S-adenosyl-L-methionine</name>
        <dbReference type="ChEBI" id="CHEBI:59789"/>
    </ligand>
</feature>
<dbReference type="GO" id="GO:0008650">
    <property type="term" value="F:rRNA (uridine-2'-O-)-methyltransferase activity"/>
    <property type="evidence" value="ECO:0007669"/>
    <property type="project" value="UniProtKB-UniRule"/>
</dbReference>
<evidence type="ECO:0000313" key="16">
    <source>
        <dbReference type="Proteomes" id="UP001143486"/>
    </source>
</evidence>
<keyword evidence="1 11" id="KW-0698">rRNA processing</keyword>
<dbReference type="InterPro" id="IPR002877">
    <property type="entry name" value="RNA_MeTrfase_FtsJ_dom"/>
</dbReference>
<comment type="function">
    <text evidence="5 11">Specifically methylates the uridine in position 2552 of 23S rRNA at the 2'-O position of the ribose in the fully assembled 50S ribosomal subunit.</text>
</comment>
<comment type="catalytic activity">
    <reaction evidence="10 11">
        <text>uridine(2552) in 23S rRNA + S-adenosyl-L-methionine = 2'-O-methyluridine(2552) in 23S rRNA + S-adenosyl-L-homocysteine + H(+)</text>
        <dbReference type="Rhea" id="RHEA:42720"/>
        <dbReference type="Rhea" id="RHEA-COMP:10202"/>
        <dbReference type="Rhea" id="RHEA-COMP:10203"/>
        <dbReference type="ChEBI" id="CHEBI:15378"/>
        <dbReference type="ChEBI" id="CHEBI:57856"/>
        <dbReference type="ChEBI" id="CHEBI:59789"/>
        <dbReference type="ChEBI" id="CHEBI:65315"/>
        <dbReference type="ChEBI" id="CHEBI:74478"/>
        <dbReference type="EC" id="2.1.1.166"/>
    </reaction>
</comment>
<dbReference type="PANTHER" id="PTHR10920">
    <property type="entry name" value="RIBOSOMAL RNA METHYLTRANSFERASE"/>
    <property type="match status" value="1"/>
</dbReference>
<dbReference type="EMBL" id="BSFE01000010">
    <property type="protein sequence ID" value="GLK53417.1"/>
    <property type="molecule type" value="Genomic_DNA"/>
</dbReference>
<evidence type="ECO:0000313" key="15">
    <source>
        <dbReference type="EMBL" id="GLK53417.1"/>
    </source>
</evidence>
<evidence type="ECO:0000256" key="3">
    <source>
        <dbReference type="ARBA" id="ARBA00022679"/>
    </source>
</evidence>
<feature type="compositionally biased region" description="Basic and acidic residues" evidence="13">
    <location>
        <begin position="32"/>
        <end position="45"/>
    </location>
</feature>
<dbReference type="EC" id="2.1.1.166" evidence="6 11"/>
<feature type="active site" description="Proton acceptor" evidence="11 12">
    <location>
        <position position="205"/>
    </location>
</feature>
<evidence type="ECO:0000259" key="14">
    <source>
        <dbReference type="Pfam" id="PF01728"/>
    </source>
</evidence>
<reference evidence="15" key="1">
    <citation type="journal article" date="2014" name="Int. J. Syst. Evol. Microbiol.">
        <title>Complete genome sequence of Corynebacterium casei LMG S-19264T (=DSM 44701T), isolated from a smear-ripened cheese.</title>
        <authorList>
            <consortium name="US DOE Joint Genome Institute (JGI-PGF)"/>
            <person name="Walter F."/>
            <person name="Albersmeier A."/>
            <person name="Kalinowski J."/>
            <person name="Ruckert C."/>
        </authorList>
    </citation>
    <scope>NUCLEOTIDE SEQUENCE</scope>
    <source>
        <strain evidence="15">VKM B-1513</strain>
    </source>
</reference>
<gene>
    <name evidence="11 15" type="primary">rlmE</name>
    <name evidence="11" type="synonym">ftsJ</name>
    <name evidence="11" type="synonym">rrmJ</name>
    <name evidence="15" type="ORF">GCM10017621_29250</name>
</gene>
<feature type="binding site" evidence="11">
    <location>
        <position position="109"/>
    </location>
    <ligand>
        <name>S-adenosyl-L-methionine</name>
        <dbReference type="ChEBI" id="CHEBI:59789"/>
    </ligand>
</feature>
<dbReference type="SUPFAM" id="SSF53335">
    <property type="entry name" value="S-adenosyl-L-methionine-dependent methyltransferases"/>
    <property type="match status" value="1"/>
</dbReference>
<dbReference type="InterPro" id="IPR050082">
    <property type="entry name" value="RNA_methyltr_RlmE"/>
</dbReference>
<feature type="region of interest" description="Disordered" evidence="13">
    <location>
        <begin position="1"/>
        <end position="56"/>
    </location>
</feature>
<keyword evidence="4 11" id="KW-0949">S-adenosyl-L-methionine</keyword>
<dbReference type="PANTHER" id="PTHR10920:SF18">
    <property type="entry name" value="RRNA METHYLTRANSFERASE 2, MITOCHONDRIAL"/>
    <property type="match status" value="1"/>
</dbReference>
<evidence type="ECO:0000256" key="4">
    <source>
        <dbReference type="ARBA" id="ARBA00022691"/>
    </source>
</evidence>
<evidence type="ECO:0000256" key="6">
    <source>
        <dbReference type="ARBA" id="ARBA00038861"/>
    </source>
</evidence>
<evidence type="ECO:0000256" key="7">
    <source>
        <dbReference type="ARBA" id="ARBA00041129"/>
    </source>
</evidence>
<reference evidence="15" key="2">
    <citation type="submission" date="2023-01" db="EMBL/GenBank/DDBJ databases">
        <authorList>
            <person name="Sun Q."/>
            <person name="Evtushenko L."/>
        </authorList>
    </citation>
    <scope>NUCLEOTIDE SEQUENCE</scope>
    <source>
        <strain evidence="15">VKM B-1513</strain>
    </source>
</reference>
<dbReference type="AlphaFoldDB" id="A0A9W6IN53"/>
<organism evidence="15 16">
    <name type="scientific">Maricaulis virginensis</name>
    <dbReference type="NCBI Taxonomy" id="144022"/>
    <lineage>
        <taxon>Bacteria</taxon>
        <taxon>Pseudomonadati</taxon>
        <taxon>Pseudomonadota</taxon>
        <taxon>Alphaproteobacteria</taxon>
        <taxon>Maricaulales</taxon>
        <taxon>Maricaulaceae</taxon>
        <taxon>Maricaulis</taxon>
    </lineage>
</organism>
<keyword evidence="2 11" id="KW-0489">Methyltransferase</keyword>
<feature type="binding site" evidence="11">
    <location>
        <position position="165"/>
    </location>
    <ligand>
        <name>S-adenosyl-L-methionine</name>
        <dbReference type="ChEBI" id="CHEBI:59789"/>
    </ligand>
</feature>
<dbReference type="PIRSF" id="PIRSF005461">
    <property type="entry name" value="23S_rRNA_mtase"/>
    <property type="match status" value="1"/>
</dbReference>
<comment type="subcellular location">
    <subcellularLocation>
        <location evidence="11">Cytoplasm</location>
    </subcellularLocation>
</comment>
<evidence type="ECO:0000256" key="12">
    <source>
        <dbReference type="PIRSR" id="PIRSR005461-1"/>
    </source>
</evidence>
<feature type="binding site" evidence="11">
    <location>
        <position position="141"/>
    </location>
    <ligand>
        <name>S-adenosyl-L-methionine</name>
        <dbReference type="ChEBI" id="CHEBI:59789"/>
    </ligand>
</feature>
<name>A0A9W6IN53_9PROT</name>
<evidence type="ECO:0000256" key="5">
    <source>
        <dbReference type="ARBA" id="ARBA00037569"/>
    </source>
</evidence>
<evidence type="ECO:0000256" key="8">
    <source>
        <dbReference type="ARBA" id="ARBA00041995"/>
    </source>
</evidence>
<evidence type="ECO:0000256" key="9">
    <source>
        <dbReference type="ARBA" id="ARBA00042745"/>
    </source>
</evidence>
<evidence type="ECO:0000256" key="2">
    <source>
        <dbReference type="ARBA" id="ARBA00022603"/>
    </source>
</evidence>
<dbReference type="RefSeq" id="WP_271187769.1">
    <property type="nucleotide sequence ID" value="NZ_BSFE01000010.1"/>
</dbReference>
<evidence type="ECO:0000256" key="10">
    <source>
        <dbReference type="ARBA" id="ARBA00048970"/>
    </source>
</evidence>
<feature type="binding site" evidence="11">
    <location>
        <position position="107"/>
    </location>
    <ligand>
        <name>S-adenosyl-L-methionine</name>
        <dbReference type="ChEBI" id="CHEBI:59789"/>
    </ligand>
</feature>
<feature type="domain" description="Ribosomal RNA methyltransferase FtsJ" evidence="14">
    <location>
        <begin position="75"/>
        <end position="248"/>
    </location>
</feature>
<evidence type="ECO:0000256" key="11">
    <source>
        <dbReference type="HAMAP-Rule" id="MF_01547"/>
    </source>
</evidence>